<evidence type="ECO:0000313" key="2">
    <source>
        <dbReference type="Proteomes" id="UP001153076"/>
    </source>
</evidence>
<gene>
    <name evidence="1" type="ORF">Cgig2_026216</name>
</gene>
<proteinExistence type="predicted"/>
<evidence type="ECO:0000313" key="1">
    <source>
        <dbReference type="EMBL" id="KAJ8443429.1"/>
    </source>
</evidence>
<comment type="caution">
    <text evidence="1">The sequence shown here is derived from an EMBL/GenBank/DDBJ whole genome shotgun (WGS) entry which is preliminary data.</text>
</comment>
<name>A0A9Q1QIU8_9CARY</name>
<dbReference type="EMBL" id="JAKOGI010000118">
    <property type="protein sequence ID" value="KAJ8443429.1"/>
    <property type="molecule type" value="Genomic_DNA"/>
</dbReference>
<keyword evidence="2" id="KW-1185">Reference proteome</keyword>
<dbReference type="AlphaFoldDB" id="A0A9Q1QIU8"/>
<organism evidence="1 2">
    <name type="scientific">Carnegiea gigantea</name>
    <dbReference type="NCBI Taxonomy" id="171969"/>
    <lineage>
        <taxon>Eukaryota</taxon>
        <taxon>Viridiplantae</taxon>
        <taxon>Streptophyta</taxon>
        <taxon>Embryophyta</taxon>
        <taxon>Tracheophyta</taxon>
        <taxon>Spermatophyta</taxon>
        <taxon>Magnoliopsida</taxon>
        <taxon>eudicotyledons</taxon>
        <taxon>Gunneridae</taxon>
        <taxon>Pentapetalae</taxon>
        <taxon>Caryophyllales</taxon>
        <taxon>Cactineae</taxon>
        <taxon>Cactaceae</taxon>
        <taxon>Cactoideae</taxon>
        <taxon>Echinocereeae</taxon>
        <taxon>Carnegiea</taxon>
    </lineage>
</organism>
<reference evidence="1" key="1">
    <citation type="submission" date="2022-04" db="EMBL/GenBank/DDBJ databases">
        <title>Carnegiea gigantea Genome sequencing and assembly v2.</title>
        <authorList>
            <person name="Copetti D."/>
            <person name="Sanderson M.J."/>
            <person name="Burquez A."/>
            <person name="Wojciechowski M.F."/>
        </authorList>
    </citation>
    <scope>NUCLEOTIDE SEQUENCE</scope>
    <source>
        <strain evidence="1">SGP5-SGP5p</strain>
        <tissue evidence="1">Aerial part</tissue>
    </source>
</reference>
<accession>A0A9Q1QIU8</accession>
<protein>
    <submittedName>
        <fullName evidence="1">Uncharacterized protein</fullName>
    </submittedName>
</protein>
<sequence>MRDRSLGPRLPYLRRGRDHNLTWLALGPLPLSNRGDESGYTLYLLSLLSNEALPLAYVQRRPSPVREWRPWFRRPSALPSLDLHKVKRSQSIQRLPVTRLAPPHLEALHGLNYLSHELRDGLRLIILAYVELEVVSSPPLGGHGLPEGFRMGFPLFQSGTSPQPNSWCKKRKSYFQCFTFDFFLMVVMKLGLLLKQYHPKSPVSLGAL</sequence>
<dbReference type="Proteomes" id="UP001153076">
    <property type="component" value="Unassembled WGS sequence"/>
</dbReference>